<gene>
    <name evidence="1" type="ORF">TCMB3V08_LOCUS4328</name>
</gene>
<reference evidence="1" key="1">
    <citation type="submission" date="2020-11" db="EMBL/GenBank/DDBJ databases">
        <authorList>
            <person name="Tran Van P."/>
        </authorList>
    </citation>
    <scope>NUCLEOTIDE SEQUENCE</scope>
</reference>
<name>A0A7R9J3F1_TIMCA</name>
<dbReference type="EMBL" id="OE180637">
    <property type="protein sequence ID" value="CAD7571658.1"/>
    <property type="molecule type" value="Genomic_DNA"/>
</dbReference>
<organism evidence="1">
    <name type="scientific">Timema californicum</name>
    <name type="common">California timema</name>
    <name type="synonym">Walking stick</name>
    <dbReference type="NCBI Taxonomy" id="61474"/>
    <lineage>
        <taxon>Eukaryota</taxon>
        <taxon>Metazoa</taxon>
        <taxon>Ecdysozoa</taxon>
        <taxon>Arthropoda</taxon>
        <taxon>Hexapoda</taxon>
        <taxon>Insecta</taxon>
        <taxon>Pterygota</taxon>
        <taxon>Neoptera</taxon>
        <taxon>Polyneoptera</taxon>
        <taxon>Phasmatodea</taxon>
        <taxon>Timematodea</taxon>
        <taxon>Timematoidea</taxon>
        <taxon>Timematidae</taxon>
        <taxon>Timema</taxon>
    </lineage>
</organism>
<evidence type="ECO:0000313" key="1">
    <source>
        <dbReference type="EMBL" id="CAD7571658.1"/>
    </source>
</evidence>
<sequence>MLSLTAEDGEFEVRISVGEYTCVTPADTILATMDISLSALPDMFNAGEPIKSLNQPSHIGAHAHLSTHVLYSQKRADSFLVCCEDI</sequence>
<proteinExistence type="predicted"/>
<protein>
    <submittedName>
        <fullName evidence="1">(California timema) hypothetical protein</fullName>
    </submittedName>
</protein>
<accession>A0A7R9J3F1</accession>
<dbReference type="AlphaFoldDB" id="A0A7R9J3F1"/>